<dbReference type="GO" id="GO:0008168">
    <property type="term" value="F:methyltransferase activity"/>
    <property type="evidence" value="ECO:0007669"/>
    <property type="project" value="UniProtKB-KW"/>
</dbReference>
<dbReference type="AlphaFoldDB" id="A0A7W7GYH2"/>
<evidence type="ECO:0000313" key="1">
    <source>
        <dbReference type="EMBL" id="MBB4740562.1"/>
    </source>
</evidence>
<dbReference type="Gene3D" id="3.40.50.150">
    <property type="entry name" value="Vaccinia Virus protein VP39"/>
    <property type="match status" value="1"/>
</dbReference>
<dbReference type="InterPro" id="IPR029063">
    <property type="entry name" value="SAM-dependent_MTases_sf"/>
</dbReference>
<dbReference type="RefSeq" id="WP_185041144.1">
    <property type="nucleotide sequence ID" value="NZ_BAABFG010000005.1"/>
</dbReference>
<organism evidence="1 2">
    <name type="scientific">Actinoplanes octamycinicus</name>
    <dbReference type="NCBI Taxonomy" id="135948"/>
    <lineage>
        <taxon>Bacteria</taxon>
        <taxon>Bacillati</taxon>
        <taxon>Actinomycetota</taxon>
        <taxon>Actinomycetes</taxon>
        <taxon>Micromonosporales</taxon>
        <taxon>Micromonosporaceae</taxon>
        <taxon>Actinoplanes</taxon>
    </lineage>
</organism>
<name>A0A7W7GYH2_9ACTN</name>
<proteinExistence type="predicted"/>
<gene>
    <name evidence="1" type="ORF">BJY16_004021</name>
</gene>
<dbReference type="GO" id="GO:0032259">
    <property type="term" value="P:methylation"/>
    <property type="evidence" value="ECO:0007669"/>
    <property type="project" value="UniProtKB-KW"/>
</dbReference>
<dbReference type="PIRSF" id="PIRSF017393">
    <property type="entry name" value="MTase_SAV2177"/>
    <property type="match status" value="1"/>
</dbReference>
<evidence type="ECO:0000313" key="2">
    <source>
        <dbReference type="Proteomes" id="UP000546162"/>
    </source>
</evidence>
<sequence>MGIDPNRPSAARVYDAFLGGRHNFAADRVVATRAVELVPDLPRIARANRAFLHRAVRYALSLGIDQFLDLGSGIPTEGNVHEVAQQIDPAARIAYVDIDPTAVLYAQDLLAGNPHAVVVRGDLRDPETVLAGHPLREVLDLSRPVAVLMVAVLHFTPDSPGLTAALRGYRAAVAPGSLLAISHATSSGTDPHAVERVADLYNRTGTPLALRSREQVAGLFEGWELVEPGLVYGPEWRPDPAEPVVRDPARLLTLAGVGIARD</sequence>
<accession>A0A7W7GYH2</accession>
<dbReference type="SUPFAM" id="SSF53335">
    <property type="entry name" value="S-adenosyl-L-methionine-dependent methyltransferases"/>
    <property type="match status" value="1"/>
</dbReference>
<protein>
    <submittedName>
        <fullName evidence="1">SAM-dependent methyltransferase</fullName>
    </submittedName>
</protein>
<comment type="caution">
    <text evidence="1">The sequence shown here is derived from an EMBL/GenBank/DDBJ whole genome shotgun (WGS) entry which is preliminary data.</text>
</comment>
<dbReference type="Pfam" id="PF04672">
    <property type="entry name" value="Methyltransf_19"/>
    <property type="match status" value="1"/>
</dbReference>
<keyword evidence="2" id="KW-1185">Reference proteome</keyword>
<reference evidence="1 2" key="1">
    <citation type="submission" date="2020-08" db="EMBL/GenBank/DDBJ databases">
        <title>Sequencing the genomes of 1000 actinobacteria strains.</title>
        <authorList>
            <person name="Klenk H.-P."/>
        </authorList>
    </citation>
    <scope>NUCLEOTIDE SEQUENCE [LARGE SCALE GENOMIC DNA]</scope>
    <source>
        <strain evidence="1 2">DSM 45809</strain>
    </source>
</reference>
<dbReference type="InterPro" id="IPR006764">
    <property type="entry name" value="SAM_dep_MeTrfase_SAV2177_type"/>
</dbReference>
<keyword evidence="1" id="KW-0489">Methyltransferase</keyword>
<keyword evidence="1" id="KW-0808">Transferase</keyword>
<dbReference type="Proteomes" id="UP000546162">
    <property type="component" value="Unassembled WGS sequence"/>
</dbReference>
<dbReference type="EMBL" id="JACHNB010000001">
    <property type="protein sequence ID" value="MBB4740562.1"/>
    <property type="molecule type" value="Genomic_DNA"/>
</dbReference>